<feature type="transmembrane region" description="Helical" evidence="5">
    <location>
        <begin position="48"/>
        <end position="65"/>
    </location>
</feature>
<evidence type="ECO:0000256" key="5">
    <source>
        <dbReference type="SAM" id="Phobius"/>
    </source>
</evidence>
<feature type="transmembrane region" description="Helical" evidence="5">
    <location>
        <begin position="165"/>
        <end position="183"/>
    </location>
</feature>
<gene>
    <name evidence="6" type="ordered locus">Sulac_2383</name>
</gene>
<feature type="transmembrane region" description="Helical" evidence="5">
    <location>
        <begin position="103"/>
        <end position="125"/>
    </location>
</feature>
<keyword evidence="7" id="KW-1185">Reference proteome</keyword>
<organism evidence="6 7">
    <name type="scientific">Sulfobacillus acidophilus (strain ATCC 700253 / DSM 10332 / NAL)</name>
    <dbReference type="NCBI Taxonomy" id="679936"/>
    <lineage>
        <taxon>Bacteria</taxon>
        <taxon>Bacillati</taxon>
        <taxon>Bacillota</taxon>
        <taxon>Clostridia</taxon>
        <taxon>Eubacteriales</taxon>
        <taxon>Clostridiales Family XVII. Incertae Sedis</taxon>
        <taxon>Sulfobacillus</taxon>
    </lineage>
</organism>
<reference evidence="6 7" key="2">
    <citation type="journal article" date="2012" name="Stand. Genomic Sci.">
        <title>Complete genome sequence of the moderately thermophilic mineral-sulfide-oxidizing firmicute Sulfobacillus acidophilus type strain (NAL(T)).</title>
        <authorList>
            <person name="Anderson I."/>
            <person name="Chertkov O."/>
            <person name="Chen A."/>
            <person name="Saunders E."/>
            <person name="Lapidus A."/>
            <person name="Nolan M."/>
            <person name="Lucas S."/>
            <person name="Hammon N."/>
            <person name="Deshpande S."/>
            <person name="Cheng J.F."/>
            <person name="Han C."/>
            <person name="Tapia R."/>
            <person name="Goodwin L.A."/>
            <person name="Pitluck S."/>
            <person name="Liolios K."/>
            <person name="Pagani I."/>
            <person name="Ivanova N."/>
            <person name="Mikhailova N."/>
            <person name="Pati A."/>
            <person name="Palaniappan K."/>
            <person name="Land M."/>
            <person name="Pan C."/>
            <person name="Rohde M."/>
            <person name="Pukall R."/>
            <person name="Goker M."/>
            <person name="Detter J.C."/>
            <person name="Woyke T."/>
            <person name="Bristow J."/>
            <person name="Eisen J.A."/>
            <person name="Markowitz V."/>
            <person name="Hugenholtz P."/>
            <person name="Kyrpides N.C."/>
            <person name="Klenk H.P."/>
            <person name="Mavromatis K."/>
        </authorList>
    </citation>
    <scope>NUCLEOTIDE SEQUENCE [LARGE SCALE GENOMIC DNA]</scope>
    <source>
        <strain evidence="7">ATCC 700253 / DSM 10332 / NAL</strain>
    </source>
</reference>
<evidence type="ECO:0000256" key="1">
    <source>
        <dbReference type="ARBA" id="ARBA00004141"/>
    </source>
</evidence>
<dbReference type="Proteomes" id="UP000005439">
    <property type="component" value="Chromosome"/>
</dbReference>
<evidence type="ECO:0000256" key="4">
    <source>
        <dbReference type="ARBA" id="ARBA00023136"/>
    </source>
</evidence>
<dbReference type="Pfam" id="PF01027">
    <property type="entry name" value="Bax1-I"/>
    <property type="match status" value="1"/>
</dbReference>
<proteinExistence type="predicted"/>
<accession>G8TVC7</accession>
<feature type="transmembrane region" description="Helical" evidence="5">
    <location>
        <begin position="20"/>
        <end position="42"/>
    </location>
</feature>
<dbReference type="STRING" id="679936.Sulac_2383"/>
<dbReference type="InterPro" id="IPR006214">
    <property type="entry name" value="Bax_inhibitor_1-related"/>
</dbReference>
<evidence type="ECO:0000256" key="2">
    <source>
        <dbReference type="ARBA" id="ARBA00022692"/>
    </source>
</evidence>
<evidence type="ECO:0000256" key="3">
    <source>
        <dbReference type="ARBA" id="ARBA00022989"/>
    </source>
</evidence>
<dbReference type="HOGENOM" id="CLU_1259641_0_0_9"/>
<dbReference type="KEGG" id="sap:Sulac_2383"/>
<sequence length="221" mass="23834">MFNRSPYGAYQIAEGVDGALMGRTLGYLALLLAILAVAAGISPVFGGWSLWLGIIGAFLGTIMVSRNIASAGRALTWGTIVAIGMGLLIGPVVWTVAVTQPTLLWSTLGTLVIAVLFSALLVSWIPWDFTRLMPLLFLGLIMLLVTSLLSWIIPGMTGVVMSRAYNLIGVLIFIGYLIVDFSIMRFRGRVIPLEGAPVVLAVSILVDIVNLFLFLLRLGRR</sequence>
<protein>
    <recommendedName>
        <fullName evidence="8">BAX inhibitor (BI)-1/YccA family protein</fullName>
    </recommendedName>
</protein>
<name>G8TVC7_SULAD</name>
<reference evidence="7" key="1">
    <citation type="submission" date="2011-12" db="EMBL/GenBank/DDBJ databases">
        <title>The complete genome of chromosome of Sulfobacillus acidophilus DSM 10332.</title>
        <authorList>
            <person name="Lucas S."/>
            <person name="Han J."/>
            <person name="Lapidus A."/>
            <person name="Bruce D."/>
            <person name="Goodwin L."/>
            <person name="Pitluck S."/>
            <person name="Peters L."/>
            <person name="Kyrpides N."/>
            <person name="Mavromatis K."/>
            <person name="Ivanova N."/>
            <person name="Mikhailova N."/>
            <person name="Chertkov O."/>
            <person name="Saunders E."/>
            <person name="Detter J.C."/>
            <person name="Tapia R."/>
            <person name="Han C."/>
            <person name="Land M."/>
            <person name="Hauser L."/>
            <person name="Markowitz V."/>
            <person name="Cheng J.-F."/>
            <person name="Hugenholtz P."/>
            <person name="Woyke T."/>
            <person name="Wu D."/>
            <person name="Pukall R."/>
            <person name="Gehrich-Schroeter G."/>
            <person name="Schneider S."/>
            <person name="Klenk H.-P."/>
            <person name="Eisen J.A."/>
        </authorList>
    </citation>
    <scope>NUCLEOTIDE SEQUENCE [LARGE SCALE GENOMIC DNA]</scope>
    <source>
        <strain evidence="7">ATCC 700253 / DSM 10332 / NAL</strain>
    </source>
</reference>
<keyword evidence="2 5" id="KW-0812">Transmembrane</keyword>
<feature type="transmembrane region" description="Helical" evidence="5">
    <location>
        <begin position="195"/>
        <end position="216"/>
    </location>
</feature>
<feature type="transmembrane region" description="Helical" evidence="5">
    <location>
        <begin position="132"/>
        <end position="153"/>
    </location>
</feature>
<evidence type="ECO:0000313" key="6">
    <source>
        <dbReference type="EMBL" id="AEW05846.1"/>
    </source>
</evidence>
<evidence type="ECO:0000313" key="7">
    <source>
        <dbReference type="Proteomes" id="UP000005439"/>
    </source>
</evidence>
<evidence type="ECO:0008006" key="8">
    <source>
        <dbReference type="Google" id="ProtNLM"/>
    </source>
</evidence>
<dbReference type="GO" id="GO:0016020">
    <property type="term" value="C:membrane"/>
    <property type="evidence" value="ECO:0007669"/>
    <property type="project" value="UniProtKB-SubCell"/>
</dbReference>
<dbReference type="EMBL" id="CP003179">
    <property type="protein sequence ID" value="AEW05846.1"/>
    <property type="molecule type" value="Genomic_DNA"/>
</dbReference>
<dbReference type="PATRIC" id="fig|679936.5.peg.2468"/>
<dbReference type="AlphaFoldDB" id="G8TVC7"/>
<feature type="transmembrane region" description="Helical" evidence="5">
    <location>
        <begin position="77"/>
        <end position="97"/>
    </location>
</feature>
<comment type="subcellular location">
    <subcellularLocation>
        <location evidence="1">Membrane</location>
        <topology evidence="1">Multi-pass membrane protein</topology>
    </subcellularLocation>
</comment>
<keyword evidence="4 5" id="KW-0472">Membrane</keyword>
<keyword evidence="3 5" id="KW-1133">Transmembrane helix</keyword>